<dbReference type="SUPFAM" id="SSF52540">
    <property type="entry name" value="P-loop containing nucleoside triphosphate hydrolases"/>
    <property type="match status" value="1"/>
</dbReference>
<dbReference type="SMART" id="SM00382">
    <property type="entry name" value="AAA"/>
    <property type="match status" value="1"/>
</dbReference>
<dbReference type="Pfam" id="PF00005">
    <property type="entry name" value="ABC_tran"/>
    <property type="match status" value="1"/>
</dbReference>
<evidence type="ECO:0000256" key="1">
    <source>
        <dbReference type="ARBA" id="ARBA00004202"/>
    </source>
</evidence>
<reference evidence="7 8" key="1">
    <citation type="submission" date="2023-07" db="EMBL/GenBank/DDBJ databases">
        <title>Sequencing the genomes of 1000 actinobacteria strains.</title>
        <authorList>
            <person name="Klenk H.-P."/>
        </authorList>
    </citation>
    <scope>NUCLEOTIDE SEQUENCE [LARGE SCALE GENOMIC DNA]</scope>
    <source>
        <strain evidence="7 8">DSM 45805</strain>
    </source>
</reference>
<dbReference type="Proteomes" id="UP001229651">
    <property type="component" value="Unassembled WGS sequence"/>
</dbReference>
<evidence type="ECO:0000313" key="7">
    <source>
        <dbReference type="EMBL" id="MDQ0380851.1"/>
    </source>
</evidence>
<dbReference type="InterPro" id="IPR027417">
    <property type="entry name" value="P-loop_NTPase"/>
</dbReference>
<dbReference type="PANTHER" id="PTHR42711">
    <property type="entry name" value="ABC TRANSPORTER ATP-BINDING PROTEIN"/>
    <property type="match status" value="1"/>
</dbReference>
<feature type="domain" description="ABC transporter" evidence="6">
    <location>
        <begin position="6"/>
        <end position="231"/>
    </location>
</feature>
<keyword evidence="3" id="KW-0547">Nucleotide-binding</keyword>
<keyword evidence="8" id="KW-1185">Reference proteome</keyword>
<dbReference type="PROSITE" id="PS00211">
    <property type="entry name" value="ABC_TRANSPORTER_1"/>
    <property type="match status" value="1"/>
</dbReference>
<gene>
    <name evidence="7" type="ORF">FB470_004845</name>
</gene>
<evidence type="ECO:0000256" key="3">
    <source>
        <dbReference type="ARBA" id="ARBA00022741"/>
    </source>
</evidence>
<evidence type="ECO:0000256" key="4">
    <source>
        <dbReference type="ARBA" id="ARBA00022840"/>
    </source>
</evidence>
<name>A0ABU0EZV1_9PSEU</name>
<protein>
    <submittedName>
        <fullName evidence="7">ABC-2 type transport system ATP-binding protein</fullName>
    </submittedName>
</protein>
<dbReference type="Gene3D" id="3.40.50.300">
    <property type="entry name" value="P-loop containing nucleotide triphosphate hydrolases"/>
    <property type="match status" value="1"/>
</dbReference>
<evidence type="ECO:0000259" key="6">
    <source>
        <dbReference type="PROSITE" id="PS50893"/>
    </source>
</evidence>
<dbReference type="InterPro" id="IPR050763">
    <property type="entry name" value="ABC_transporter_ATP-binding"/>
</dbReference>
<sequence>MSTPAVEITGLVKRYGSKTAVDGLDLKMGRGRLLALLGPNGAGKTTTVEICEGFRRADSGTVRVLGLDPARDGAALRPRIGVMPQGGGAYPGVRAGEMLGLVASCAADPLDPAWLLDVLGLAPARRTPFKRLSGGQQQRLSLACALVGRPELVFLDEPTAGMDPQARRLVWELLGALRSDGVSVLLTTHLMEEAEALADDVVIVDHGKVIAEGTPSALTADDTDTAQLRFKARASLDTELLTAALPEGYHVSESAPGSYQVAGKVTPQVVSTVTAWCAQQGVLAEELHVGKRDLEEVFLELTGRELRS</sequence>
<keyword evidence="5" id="KW-0046">Antibiotic resistance</keyword>
<organism evidence="7 8">
    <name type="scientific">Amycolatopsis thermophila</name>
    <dbReference type="NCBI Taxonomy" id="206084"/>
    <lineage>
        <taxon>Bacteria</taxon>
        <taxon>Bacillati</taxon>
        <taxon>Actinomycetota</taxon>
        <taxon>Actinomycetes</taxon>
        <taxon>Pseudonocardiales</taxon>
        <taxon>Pseudonocardiaceae</taxon>
        <taxon>Amycolatopsis</taxon>
    </lineage>
</organism>
<accession>A0ABU0EZV1</accession>
<evidence type="ECO:0000256" key="2">
    <source>
        <dbReference type="ARBA" id="ARBA00022448"/>
    </source>
</evidence>
<comment type="subcellular location">
    <subcellularLocation>
        <location evidence="1">Cell membrane</location>
        <topology evidence="1">Peripheral membrane protein</topology>
    </subcellularLocation>
</comment>
<dbReference type="InterPro" id="IPR003439">
    <property type="entry name" value="ABC_transporter-like_ATP-bd"/>
</dbReference>
<keyword evidence="2" id="KW-0813">Transport</keyword>
<dbReference type="InterPro" id="IPR017871">
    <property type="entry name" value="ABC_transporter-like_CS"/>
</dbReference>
<proteinExistence type="predicted"/>
<dbReference type="PROSITE" id="PS50893">
    <property type="entry name" value="ABC_TRANSPORTER_2"/>
    <property type="match status" value="1"/>
</dbReference>
<keyword evidence="4 7" id="KW-0067">ATP-binding</keyword>
<dbReference type="EMBL" id="JAUSUT010000001">
    <property type="protein sequence ID" value="MDQ0380851.1"/>
    <property type="molecule type" value="Genomic_DNA"/>
</dbReference>
<dbReference type="CDD" id="cd03230">
    <property type="entry name" value="ABC_DR_subfamily_A"/>
    <property type="match status" value="1"/>
</dbReference>
<evidence type="ECO:0000256" key="5">
    <source>
        <dbReference type="ARBA" id="ARBA00023251"/>
    </source>
</evidence>
<dbReference type="GO" id="GO:0005524">
    <property type="term" value="F:ATP binding"/>
    <property type="evidence" value="ECO:0007669"/>
    <property type="project" value="UniProtKB-KW"/>
</dbReference>
<dbReference type="RefSeq" id="WP_306995094.1">
    <property type="nucleotide sequence ID" value="NZ_JAUSUT010000001.1"/>
</dbReference>
<evidence type="ECO:0000313" key="8">
    <source>
        <dbReference type="Proteomes" id="UP001229651"/>
    </source>
</evidence>
<comment type="caution">
    <text evidence="7">The sequence shown here is derived from an EMBL/GenBank/DDBJ whole genome shotgun (WGS) entry which is preliminary data.</text>
</comment>
<dbReference type="PANTHER" id="PTHR42711:SF16">
    <property type="entry name" value="ABC TRANSPORTER ATP-BINDING PROTEIN"/>
    <property type="match status" value="1"/>
</dbReference>
<dbReference type="InterPro" id="IPR003593">
    <property type="entry name" value="AAA+_ATPase"/>
</dbReference>